<sequence length="76" mass="8347">MWVSDSEFLPLSYRFSCTGIMAQVAVSTLPAEEEPSSESRMVVTFLVSALESMCKELAKSKAEVACIAVYETDVFV</sequence>
<comment type="caution">
    <text evidence="1">The sequence shown here is derived from an EMBL/GenBank/DDBJ whole genome shotgun (WGS) entry which is preliminary data.</text>
</comment>
<dbReference type="Proteomes" id="UP001266305">
    <property type="component" value="Unassembled WGS sequence"/>
</dbReference>
<dbReference type="PANTHER" id="PTHR47831">
    <property type="entry name" value="GENERAL TRANSCRIPTION FACTOR II-I REPEAT DOMAIN-CONTAINING PROTEIN 2"/>
    <property type="match status" value="1"/>
</dbReference>
<organism evidence="1 2">
    <name type="scientific">Saguinus oedipus</name>
    <name type="common">Cotton-top tamarin</name>
    <name type="synonym">Oedipomidas oedipus</name>
    <dbReference type="NCBI Taxonomy" id="9490"/>
    <lineage>
        <taxon>Eukaryota</taxon>
        <taxon>Metazoa</taxon>
        <taxon>Chordata</taxon>
        <taxon>Craniata</taxon>
        <taxon>Vertebrata</taxon>
        <taxon>Euteleostomi</taxon>
        <taxon>Mammalia</taxon>
        <taxon>Eutheria</taxon>
        <taxon>Euarchontoglires</taxon>
        <taxon>Primates</taxon>
        <taxon>Haplorrhini</taxon>
        <taxon>Platyrrhini</taxon>
        <taxon>Cebidae</taxon>
        <taxon>Callitrichinae</taxon>
        <taxon>Saguinus</taxon>
    </lineage>
</organism>
<gene>
    <name evidence="1" type="primary">GTF2IRD2_4</name>
    <name evidence="1" type="ORF">P7K49_004241</name>
</gene>
<feature type="non-terminal residue" evidence="1">
    <location>
        <position position="76"/>
    </location>
</feature>
<keyword evidence="2" id="KW-1185">Reference proteome</keyword>
<dbReference type="EMBL" id="JASSZA010000002">
    <property type="protein sequence ID" value="KAK2117355.1"/>
    <property type="molecule type" value="Genomic_DNA"/>
</dbReference>
<evidence type="ECO:0000313" key="2">
    <source>
        <dbReference type="Proteomes" id="UP001266305"/>
    </source>
</evidence>
<dbReference type="InterPro" id="IPR042224">
    <property type="entry name" value="GTF2IRD2"/>
</dbReference>
<evidence type="ECO:0000313" key="1">
    <source>
        <dbReference type="EMBL" id="KAK2117355.1"/>
    </source>
</evidence>
<name>A0ABQ9W786_SAGOE</name>
<dbReference type="PANTHER" id="PTHR47831:SF1">
    <property type="entry name" value="GENERAL TRANSCRIPTION FACTOR II-I REPEAT DOMAIN-CONTAINING PROTEIN 2A-RELATED"/>
    <property type="match status" value="1"/>
</dbReference>
<reference evidence="1 2" key="1">
    <citation type="submission" date="2023-05" db="EMBL/GenBank/DDBJ databases">
        <title>B98-5 Cell Line De Novo Hybrid Assembly: An Optical Mapping Approach.</title>
        <authorList>
            <person name="Kananen K."/>
            <person name="Auerbach J.A."/>
            <person name="Kautto E."/>
            <person name="Blachly J.S."/>
        </authorList>
    </citation>
    <scope>NUCLEOTIDE SEQUENCE [LARGE SCALE GENOMIC DNA]</scope>
    <source>
        <strain evidence="1">B95-8</strain>
        <tissue evidence="1">Cell line</tissue>
    </source>
</reference>
<protein>
    <submittedName>
        <fullName evidence="1">General transcription factor II-I repeat domain-containing protein 2A</fullName>
    </submittedName>
</protein>
<accession>A0ABQ9W786</accession>
<proteinExistence type="predicted"/>